<accession>A0AAV9HDQ3</accession>
<evidence type="ECO:0000313" key="8">
    <source>
        <dbReference type="Proteomes" id="UP001321749"/>
    </source>
</evidence>
<feature type="transmembrane region" description="Helical" evidence="5">
    <location>
        <begin position="43"/>
        <end position="65"/>
    </location>
</feature>
<reference evidence="7" key="2">
    <citation type="submission" date="2023-06" db="EMBL/GenBank/DDBJ databases">
        <authorList>
            <consortium name="Lawrence Berkeley National Laboratory"/>
            <person name="Mondo S.J."/>
            <person name="Hensen N."/>
            <person name="Bonometti L."/>
            <person name="Westerberg I."/>
            <person name="Brannstrom I.O."/>
            <person name="Guillou S."/>
            <person name="Cros-Aarteil S."/>
            <person name="Calhoun S."/>
            <person name="Haridas S."/>
            <person name="Kuo A."/>
            <person name="Pangilinan J."/>
            <person name="Riley R."/>
            <person name="Labutti K."/>
            <person name="Andreopoulos B."/>
            <person name="Lipzen A."/>
            <person name="Chen C."/>
            <person name="Yanf M."/>
            <person name="Daum C."/>
            <person name="Ng V."/>
            <person name="Clum A."/>
            <person name="Steindorff A."/>
            <person name="Ohm R."/>
            <person name="Martin F."/>
            <person name="Silar P."/>
            <person name="Natvig D."/>
            <person name="Lalanne C."/>
            <person name="Gautier V."/>
            <person name="Ament-Velasquez S.L."/>
            <person name="Kruys A."/>
            <person name="Hutchinson M.I."/>
            <person name="Powell A.J."/>
            <person name="Barry K."/>
            <person name="Miller A.N."/>
            <person name="Grigoriev I.V."/>
            <person name="Debuchy R."/>
            <person name="Gladieux P."/>
            <person name="Thoren M.H."/>
            <person name="Johannesson H."/>
        </authorList>
    </citation>
    <scope>NUCLEOTIDE SEQUENCE</scope>
    <source>
        <strain evidence="7">PSN324</strain>
    </source>
</reference>
<sequence>MERLNKPLRGLQILFLIILTGLIGNVIANNVSAAGSATAAINFTMFVIVLSWLAAIYGIVSLFVVRLSYPVVNLALDAASTLFTLIAGIVLAAKLKAVNCNHTENKPASWIAYGSADNEKRCREVQASTAFMWFLWVTFTIGLVISLMGFRRGGGSVRTGPTMSQIGV</sequence>
<organism evidence="7 8">
    <name type="scientific">Cladorrhinum samala</name>
    <dbReference type="NCBI Taxonomy" id="585594"/>
    <lineage>
        <taxon>Eukaryota</taxon>
        <taxon>Fungi</taxon>
        <taxon>Dikarya</taxon>
        <taxon>Ascomycota</taxon>
        <taxon>Pezizomycotina</taxon>
        <taxon>Sordariomycetes</taxon>
        <taxon>Sordariomycetidae</taxon>
        <taxon>Sordariales</taxon>
        <taxon>Podosporaceae</taxon>
        <taxon>Cladorrhinum</taxon>
    </lineage>
</organism>
<name>A0AAV9HDQ3_9PEZI</name>
<evidence type="ECO:0000256" key="3">
    <source>
        <dbReference type="ARBA" id="ARBA00022989"/>
    </source>
</evidence>
<dbReference type="EMBL" id="MU865085">
    <property type="protein sequence ID" value="KAK4458041.1"/>
    <property type="molecule type" value="Genomic_DNA"/>
</dbReference>
<evidence type="ECO:0000313" key="7">
    <source>
        <dbReference type="EMBL" id="KAK4458041.1"/>
    </source>
</evidence>
<evidence type="ECO:0000256" key="1">
    <source>
        <dbReference type="ARBA" id="ARBA00004141"/>
    </source>
</evidence>
<protein>
    <submittedName>
        <fullName evidence="7">Marvel domain-containing protein</fullName>
    </submittedName>
</protein>
<keyword evidence="2 5" id="KW-0812">Transmembrane</keyword>
<reference evidence="7" key="1">
    <citation type="journal article" date="2023" name="Mol. Phylogenet. Evol.">
        <title>Genome-scale phylogeny and comparative genomics of the fungal order Sordariales.</title>
        <authorList>
            <person name="Hensen N."/>
            <person name="Bonometti L."/>
            <person name="Westerberg I."/>
            <person name="Brannstrom I.O."/>
            <person name="Guillou S."/>
            <person name="Cros-Aarteil S."/>
            <person name="Calhoun S."/>
            <person name="Haridas S."/>
            <person name="Kuo A."/>
            <person name="Mondo S."/>
            <person name="Pangilinan J."/>
            <person name="Riley R."/>
            <person name="LaButti K."/>
            <person name="Andreopoulos B."/>
            <person name="Lipzen A."/>
            <person name="Chen C."/>
            <person name="Yan M."/>
            <person name="Daum C."/>
            <person name="Ng V."/>
            <person name="Clum A."/>
            <person name="Steindorff A."/>
            <person name="Ohm R.A."/>
            <person name="Martin F."/>
            <person name="Silar P."/>
            <person name="Natvig D.O."/>
            <person name="Lalanne C."/>
            <person name="Gautier V."/>
            <person name="Ament-Velasquez S.L."/>
            <person name="Kruys A."/>
            <person name="Hutchinson M.I."/>
            <person name="Powell A.J."/>
            <person name="Barry K."/>
            <person name="Miller A.N."/>
            <person name="Grigoriev I.V."/>
            <person name="Debuchy R."/>
            <person name="Gladieux P."/>
            <person name="Hiltunen Thoren M."/>
            <person name="Johannesson H."/>
        </authorList>
    </citation>
    <scope>NUCLEOTIDE SEQUENCE</scope>
    <source>
        <strain evidence="7">PSN324</strain>
    </source>
</reference>
<dbReference type="InterPro" id="IPR052649">
    <property type="entry name" value="NCE102-like"/>
</dbReference>
<keyword evidence="3 5" id="KW-1133">Transmembrane helix</keyword>
<dbReference type="GO" id="GO:0005886">
    <property type="term" value="C:plasma membrane"/>
    <property type="evidence" value="ECO:0007669"/>
    <property type="project" value="TreeGrafter"/>
</dbReference>
<comment type="subcellular location">
    <subcellularLocation>
        <location evidence="1">Membrane</location>
        <topology evidence="1">Multi-pass membrane protein</topology>
    </subcellularLocation>
</comment>
<evidence type="ECO:0000256" key="5">
    <source>
        <dbReference type="SAM" id="Phobius"/>
    </source>
</evidence>
<keyword evidence="8" id="KW-1185">Reference proteome</keyword>
<feature type="transmembrane region" description="Helical" evidence="5">
    <location>
        <begin position="72"/>
        <end position="93"/>
    </location>
</feature>
<dbReference type="Pfam" id="PF01284">
    <property type="entry name" value="MARVEL"/>
    <property type="match status" value="1"/>
</dbReference>
<dbReference type="InterPro" id="IPR008253">
    <property type="entry name" value="Marvel"/>
</dbReference>
<dbReference type="Proteomes" id="UP001321749">
    <property type="component" value="Unassembled WGS sequence"/>
</dbReference>
<feature type="transmembrane region" description="Helical" evidence="5">
    <location>
        <begin position="130"/>
        <end position="150"/>
    </location>
</feature>
<gene>
    <name evidence="7" type="ORF">QBC42DRAFT_277664</name>
</gene>
<dbReference type="GO" id="GO:0070941">
    <property type="term" value="P:eisosome assembly"/>
    <property type="evidence" value="ECO:0007669"/>
    <property type="project" value="TreeGrafter"/>
</dbReference>
<feature type="domain" description="MARVEL" evidence="6">
    <location>
        <begin position="8"/>
        <end position="144"/>
    </location>
</feature>
<evidence type="ECO:0000256" key="2">
    <source>
        <dbReference type="ARBA" id="ARBA00022692"/>
    </source>
</evidence>
<evidence type="ECO:0000259" key="6">
    <source>
        <dbReference type="Pfam" id="PF01284"/>
    </source>
</evidence>
<comment type="caution">
    <text evidence="7">The sequence shown here is derived from an EMBL/GenBank/DDBJ whole genome shotgun (WGS) entry which is preliminary data.</text>
</comment>
<evidence type="ECO:0000256" key="4">
    <source>
        <dbReference type="ARBA" id="ARBA00023136"/>
    </source>
</evidence>
<keyword evidence="4 5" id="KW-0472">Membrane</keyword>
<dbReference type="GO" id="GO:0072659">
    <property type="term" value="P:protein localization to plasma membrane"/>
    <property type="evidence" value="ECO:0007669"/>
    <property type="project" value="TreeGrafter"/>
</dbReference>
<dbReference type="AlphaFoldDB" id="A0AAV9HDQ3"/>
<dbReference type="PANTHER" id="PTHR28165">
    <property type="entry name" value="NON-CLASSICAL EXPORT PROTEIN 2-RELATED"/>
    <property type="match status" value="1"/>
</dbReference>
<dbReference type="GO" id="GO:0032126">
    <property type="term" value="C:eisosome"/>
    <property type="evidence" value="ECO:0007669"/>
    <property type="project" value="TreeGrafter"/>
</dbReference>
<dbReference type="PANTHER" id="PTHR28165:SF1">
    <property type="entry name" value="NON-CLASSICAL EXPORT PROTEIN 2-RELATED"/>
    <property type="match status" value="1"/>
</dbReference>
<proteinExistence type="predicted"/>